<name>A0ABV9R499_9MICO</name>
<proteinExistence type="inferred from homology"/>
<evidence type="ECO:0000259" key="2">
    <source>
        <dbReference type="Pfam" id="PF08327"/>
    </source>
</evidence>
<keyword evidence="4" id="KW-1185">Reference proteome</keyword>
<accession>A0ABV9R499</accession>
<evidence type="ECO:0000313" key="3">
    <source>
        <dbReference type="EMBL" id="MFC4828963.1"/>
    </source>
</evidence>
<dbReference type="InterPro" id="IPR013538">
    <property type="entry name" value="ASHA1/2-like_C"/>
</dbReference>
<protein>
    <submittedName>
        <fullName evidence="3">SRPBCC family protein</fullName>
    </submittedName>
</protein>
<dbReference type="CDD" id="cd08898">
    <property type="entry name" value="SRPBCC_CalC_Aha1-like_5"/>
    <property type="match status" value="1"/>
</dbReference>
<dbReference type="Proteomes" id="UP001595960">
    <property type="component" value="Unassembled WGS sequence"/>
</dbReference>
<dbReference type="SUPFAM" id="SSF55961">
    <property type="entry name" value="Bet v1-like"/>
    <property type="match status" value="1"/>
</dbReference>
<dbReference type="Pfam" id="PF08327">
    <property type="entry name" value="AHSA1"/>
    <property type="match status" value="1"/>
</dbReference>
<dbReference type="EMBL" id="JBHSJC010000001">
    <property type="protein sequence ID" value="MFC4828963.1"/>
    <property type="molecule type" value="Genomic_DNA"/>
</dbReference>
<evidence type="ECO:0000313" key="4">
    <source>
        <dbReference type="Proteomes" id="UP001595960"/>
    </source>
</evidence>
<evidence type="ECO:0000256" key="1">
    <source>
        <dbReference type="ARBA" id="ARBA00006817"/>
    </source>
</evidence>
<comment type="similarity">
    <text evidence="1">Belongs to the AHA1 family.</text>
</comment>
<dbReference type="RefSeq" id="WP_204392304.1">
    <property type="nucleotide sequence ID" value="NZ_JAFBBW010000001.1"/>
</dbReference>
<dbReference type="Gene3D" id="3.30.530.20">
    <property type="match status" value="1"/>
</dbReference>
<gene>
    <name evidence="3" type="ORF">ACFPER_09200</name>
</gene>
<sequence length="167" mass="17898">MTMTDNQPAVVDDAAFTVRRTIRIEAPVERVWAAVTEPEHISAWFGRTELDARGPGAEGTMTFAGYGAVPIRVEAMDAPRSVTYRWGNDDALGRLPDTLDESTSTVFTFTLEPLADGTQLTVVETGFERTSDPAANMASHAEGWGSELDKLVDLLEGVGVGAAEGHS</sequence>
<dbReference type="InterPro" id="IPR023393">
    <property type="entry name" value="START-like_dom_sf"/>
</dbReference>
<reference evidence="4" key="1">
    <citation type="journal article" date="2019" name="Int. J. Syst. Evol. Microbiol.">
        <title>The Global Catalogue of Microorganisms (GCM) 10K type strain sequencing project: providing services to taxonomists for standard genome sequencing and annotation.</title>
        <authorList>
            <consortium name="The Broad Institute Genomics Platform"/>
            <consortium name="The Broad Institute Genome Sequencing Center for Infectious Disease"/>
            <person name="Wu L."/>
            <person name="Ma J."/>
        </authorList>
    </citation>
    <scope>NUCLEOTIDE SEQUENCE [LARGE SCALE GENOMIC DNA]</scope>
    <source>
        <strain evidence="4">CGMCC 1.12192</strain>
    </source>
</reference>
<organism evidence="3 4">
    <name type="scientific">Agromyces aurantiacus</name>
    <dbReference type="NCBI Taxonomy" id="165814"/>
    <lineage>
        <taxon>Bacteria</taxon>
        <taxon>Bacillati</taxon>
        <taxon>Actinomycetota</taxon>
        <taxon>Actinomycetes</taxon>
        <taxon>Micrococcales</taxon>
        <taxon>Microbacteriaceae</taxon>
        <taxon>Agromyces</taxon>
    </lineage>
</organism>
<comment type="caution">
    <text evidence="3">The sequence shown here is derived from an EMBL/GenBank/DDBJ whole genome shotgun (WGS) entry which is preliminary data.</text>
</comment>
<feature type="domain" description="Activator of Hsp90 ATPase homologue 1/2-like C-terminal" evidence="2">
    <location>
        <begin position="26"/>
        <end position="156"/>
    </location>
</feature>